<dbReference type="Gene3D" id="3.40.50.720">
    <property type="entry name" value="NAD(P)-binding Rossmann-like Domain"/>
    <property type="match status" value="1"/>
</dbReference>
<dbReference type="InterPro" id="IPR011182">
    <property type="entry name" value="L-Asp_DH"/>
</dbReference>
<dbReference type="InterPro" id="IPR002811">
    <property type="entry name" value="Asp_DH"/>
</dbReference>
<feature type="binding site" evidence="6">
    <location>
        <position position="118"/>
    </location>
    <ligand>
        <name>NAD(+)</name>
        <dbReference type="ChEBI" id="CHEBI:57540"/>
    </ligand>
</feature>
<dbReference type="GO" id="GO:0051287">
    <property type="term" value="F:NAD binding"/>
    <property type="evidence" value="ECO:0007669"/>
    <property type="project" value="UniProtKB-UniRule"/>
</dbReference>
<dbReference type="EMBL" id="MASJ01000017">
    <property type="protein sequence ID" value="OCS85031.1"/>
    <property type="molecule type" value="Genomic_DNA"/>
</dbReference>
<keyword evidence="3 6" id="KW-0521">NADP</keyword>
<dbReference type="OrthoDB" id="1906017at2"/>
<dbReference type="GO" id="GO:0033735">
    <property type="term" value="F:aspartate dehydrogenase [NAD(P)+] activity"/>
    <property type="evidence" value="ECO:0007669"/>
    <property type="project" value="UniProtKB-EC"/>
</dbReference>
<feature type="active site" evidence="6">
    <location>
        <position position="205"/>
    </location>
</feature>
<keyword evidence="4 6" id="KW-0560">Oxidoreductase</keyword>
<dbReference type="PANTHER" id="PTHR31873">
    <property type="entry name" value="L-ASPARTATE DEHYDROGENASE-RELATED"/>
    <property type="match status" value="1"/>
</dbReference>
<dbReference type="RefSeq" id="WP_066545275.1">
    <property type="nucleotide sequence ID" value="NZ_MASJ01000017.1"/>
</dbReference>
<name>A0A1C0YD05_9BACL</name>
<comment type="caution">
    <text evidence="9">The sequence shown here is derived from an EMBL/GenBank/DDBJ whole genome shotgun (WGS) entry which is preliminary data.</text>
</comment>
<dbReference type="GO" id="GO:0009435">
    <property type="term" value="P:NAD+ biosynthetic process"/>
    <property type="evidence" value="ECO:0007669"/>
    <property type="project" value="UniProtKB-UniRule"/>
</dbReference>
<comment type="pathway">
    <text evidence="6">Cofactor biosynthesis; NAD(+) biosynthesis; iminoaspartate from L-aspartate (dehydrogenase route): step 1/1.</text>
</comment>
<dbReference type="UniPathway" id="UPA00253">
    <property type="reaction ID" value="UER00456"/>
</dbReference>
<keyword evidence="5 6" id="KW-0520">NAD</keyword>
<dbReference type="AlphaFoldDB" id="A0A1C0YD05"/>
<evidence type="ECO:0000259" key="7">
    <source>
        <dbReference type="Pfam" id="PF01958"/>
    </source>
</evidence>
<dbReference type="SUPFAM" id="SSF55347">
    <property type="entry name" value="Glyceraldehyde-3-phosphate dehydrogenase-like, C-terminal domain"/>
    <property type="match status" value="1"/>
</dbReference>
<dbReference type="GO" id="GO:0050661">
    <property type="term" value="F:NADP binding"/>
    <property type="evidence" value="ECO:0007669"/>
    <property type="project" value="UniProtKB-UniRule"/>
</dbReference>
<feature type="binding site" evidence="6">
    <location>
        <position position="175"/>
    </location>
    <ligand>
        <name>NAD(+)</name>
        <dbReference type="ChEBI" id="CHEBI:57540"/>
    </ligand>
</feature>
<dbReference type="Pfam" id="PF01958">
    <property type="entry name" value="Asp_DH_C"/>
    <property type="match status" value="1"/>
</dbReference>
<keyword evidence="10" id="KW-1185">Reference proteome</keyword>
<dbReference type="Pfam" id="PF03447">
    <property type="entry name" value="NAD_binding_3"/>
    <property type="match status" value="1"/>
</dbReference>
<evidence type="ECO:0000256" key="6">
    <source>
        <dbReference type="HAMAP-Rule" id="MF_01265"/>
    </source>
</evidence>
<organism evidence="9 10">
    <name type="scientific">Caryophanon tenue</name>
    <dbReference type="NCBI Taxonomy" id="33978"/>
    <lineage>
        <taxon>Bacteria</taxon>
        <taxon>Bacillati</taxon>
        <taxon>Bacillota</taxon>
        <taxon>Bacilli</taxon>
        <taxon>Bacillales</taxon>
        <taxon>Caryophanaceae</taxon>
        <taxon>Caryophanon</taxon>
    </lineage>
</organism>
<comment type="catalytic activity">
    <reaction evidence="6">
        <text>L-aspartate + NADP(+) + H2O = oxaloacetate + NH4(+) + NADPH + H(+)</text>
        <dbReference type="Rhea" id="RHEA:11784"/>
        <dbReference type="ChEBI" id="CHEBI:15377"/>
        <dbReference type="ChEBI" id="CHEBI:15378"/>
        <dbReference type="ChEBI" id="CHEBI:16452"/>
        <dbReference type="ChEBI" id="CHEBI:28938"/>
        <dbReference type="ChEBI" id="CHEBI:29991"/>
        <dbReference type="ChEBI" id="CHEBI:57783"/>
        <dbReference type="ChEBI" id="CHEBI:58349"/>
        <dbReference type="EC" id="1.4.1.21"/>
    </reaction>
</comment>
<dbReference type="Proteomes" id="UP000093199">
    <property type="component" value="Unassembled WGS sequence"/>
</dbReference>
<dbReference type="InterPro" id="IPR036291">
    <property type="entry name" value="NAD(P)-bd_dom_sf"/>
</dbReference>
<dbReference type="GO" id="GO:0016639">
    <property type="term" value="F:oxidoreductase activity, acting on the CH-NH2 group of donors, NAD or NADP as acceptor"/>
    <property type="evidence" value="ECO:0007669"/>
    <property type="project" value="UniProtKB-UniRule"/>
</dbReference>
<comment type="miscellaneous">
    <text evidence="6">The iminoaspartate product is unstable in aqueous solution and can decompose to oxaloacetate and ammonia.</text>
</comment>
<feature type="domain" description="Aspartate dehydrogenase" evidence="7">
    <location>
        <begin position="152"/>
        <end position="240"/>
    </location>
</feature>
<evidence type="ECO:0000256" key="4">
    <source>
        <dbReference type="ARBA" id="ARBA00023002"/>
    </source>
</evidence>
<evidence type="ECO:0000256" key="3">
    <source>
        <dbReference type="ARBA" id="ARBA00022857"/>
    </source>
</evidence>
<dbReference type="SUPFAM" id="SSF51735">
    <property type="entry name" value="NAD(P)-binding Rossmann-fold domains"/>
    <property type="match status" value="1"/>
</dbReference>
<dbReference type="PIRSF" id="PIRSF005227">
    <property type="entry name" value="Asp_dh_NAD_syn"/>
    <property type="match status" value="1"/>
</dbReference>
<dbReference type="NCBIfam" id="NF009828">
    <property type="entry name" value="PRK13303.1-3"/>
    <property type="match status" value="1"/>
</dbReference>
<comment type="function">
    <text evidence="6">Specifically catalyzes the NAD or NADP-dependent dehydrogenation of L-aspartate to iminoaspartate.</text>
</comment>
<gene>
    <name evidence="6" type="primary">nadX</name>
    <name evidence="9" type="ORF">A6M13_14210</name>
</gene>
<feature type="domain" description="Aspartate/homoserine dehydrogenase NAD-binding" evidence="8">
    <location>
        <begin position="4"/>
        <end position="115"/>
    </location>
</feature>
<keyword evidence="2 6" id="KW-0662">Pyridine nucleotide biosynthesis</keyword>
<evidence type="ECO:0000256" key="2">
    <source>
        <dbReference type="ARBA" id="ARBA00022642"/>
    </source>
</evidence>
<dbReference type="InterPro" id="IPR005106">
    <property type="entry name" value="Asp/hSer_DH_NAD-bd"/>
</dbReference>
<accession>A0A1C0YD05</accession>
<evidence type="ECO:0000313" key="10">
    <source>
        <dbReference type="Proteomes" id="UP000093199"/>
    </source>
</evidence>
<protein>
    <recommendedName>
        <fullName evidence="6">L-aspartate dehydrogenase</fullName>
        <ecNumber evidence="6">1.4.1.21</ecNumber>
    </recommendedName>
</protein>
<dbReference type="STRING" id="33978.A6M13_14210"/>
<reference evidence="9 10" key="1">
    <citation type="submission" date="2016-07" db="EMBL/GenBank/DDBJ databases">
        <title>Caryophanon tenue genome sequencing.</title>
        <authorList>
            <person name="Verma A."/>
            <person name="Pal Y."/>
            <person name="Krishnamurthi S."/>
        </authorList>
    </citation>
    <scope>NUCLEOTIDE SEQUENCE [LARGE SCALE GENOMIC DNA]</scope>
    <source>
        <strain evidence="9 10">DSM 14152</strain>
    </source>
</reference>
<comment type="similarity">
    <text evidence="1 6">Belongs to the L-aspartate dehydrogenase family.</text>
</comment>
<dbReference type="InterPro" id="IPR020626">
    <property type="entry name" value="Asp_DH_prok"/>
</dbReference>
<sequence length="253" mass="26468">MNIGIIGAGAIAQFLIKELPPAFTVCSMLVRDKEKVASFITSPHVAVYTTVDEFLASPIDIVIEAATIEAASSILPTVLAKKPVIIMSVGVLADEAVRANLQAISTKHGHAIYIPSGAIGGIDVLQNAASLGAVTAVHLTTCKPAASLGASVTEPTVIFDGNAAQAIAKYPKNMNVSIILALAGIGFEKTHVTVIADPQAQVNKHDISIYGDFGTARMTFENEALAMNPKTSYLAALSVIGTLKNMKQAIRFQ</sequence>
<dbReference type="HAMAP" id="MF_01265">
    <property type="entry name" value="NadX"/>
    <property type="match status" value="1"/>
</dbReference>
<evidence type="ECO:0000256" key="1">
    <source>
        <dbReference type="ARBA" id="ARBA00008331"/>
    </source>
</evidence>
<comment type="catalytic activity">
    <reaction evidence="6">
        <text>L-aspartate + NAD(+) + H2O = oxaloacetate + NH4(+) + NADH + H(+)</text>
        <dbReference type="Rhea" id="RHEA:11788"/>
        <dbReference type="ChEBI" id="CHEBI:15377"/>
        <dbReference type="ChEBI" id="CHEBI:15378"/>
        <dbReference type="ChEBI" id="CHEBI:16452"/>
        <dbReference type="ChEBI" id="CHEBI:28938"/>
        <dbReference type="ChEBI" id="CHEBI:29991"/>
        <dbReference type="ChEBI" id="CHEBI:57540"/>
        <dbReference type="ChEBI" id="CHEBI:57945"/>
        <dbReference type="EC" id="1.4.1.21"/>
    </reaction>
</comment>
<evidence type="ECO:0000313" key="9">
    <source>
        <dbReference type="EMBL" id="OCS85031.1"/>
    </source>
</evidence>
<proteinExistence type="inferred from homology"/>
<dbReference type="PANTHER" id="PTHR31873:SF6">
    <property type="entry name" value="ASPARTATE DEHYDROGENASE DOMAIN-CONTAINING PROTEIN"/>
    <property type="match status" value="1"/>
</dbReference>
<evidence type="ECO:0000256" key="5">
    <source>
        <dbReference type="ARBA" id="ARBA00023027"/>
    </source>
</evidence>
<dbReference type="EC" id="1.4.1.21" evidence="6"/>
<evidence type="ECO:0000259" key="8">
    <source>
        <dbReference type="Pfam" id="PF03447"/>
    </source>
</evidence>
<dbReference type="Gene3D" id="3.30.360.10">
    <property type="entry name" value="Dihydrodipicolinate Reductase, domain 2"/>
    <property type="match status" value="1"/>
</dbReference>